<gene>
    <name evidence="2" type="ORF">AVDCRST_MAG12-1643</name>
</gene>
<feature type="compositionally biased region" description="Basic residues" evidence="1">
    <location>
        <begin position="1"/>
        <end position="28"/>
    </location>
</feature>
<dbReference type="EMBL" id="CADCVK010000256">
    <property type="protein sequence ID" value="CAA9483361.1"/>
    <property type="molecule type" value="Genomic_DNA"/>
</dbReference>
<name>A0A6J4S0Q4_9ACTN</name>
<evidence type="ECO:0000256" key="1">
    <source>
        <dbReference type="SAM" id="MobiDB-lite"/>
    </source>
</evidence>
<feature type="compositionally biased region" description="Pro residues" evidence="1">
    <location>
        <begin position="117"/>
        <end position="136"/>
    </location>
</feature>
<feature type="compositionally biased region" description="Basic and acidic residues" evidence="1">
    <location>
        <begin position="247"/>
        <end position="256"/>
    </location>
</feature>
<feature type="compositionally biased region" description="Basic residues" evidence="1">
    <location>
        <begin position="257"/>
        <end position="270"/>
    </location>
</feature>
<feature type="compositionally biased region" description="Basic and acidic residues" evidence="1">
    <location>
        <begin position="153"/>
        <end position="167"/>
    </location>
</feature>
<feature type="region of interest" description="Disordered" evidence="1">
    <location>
        <begin position="1"/>
        <end position="287"/>
    </location>
</feature>
<proteinExistence type="predicted"/>
<evidence type="ECO:0000313" key="2">
    <source>
        <dbReference type="EMBL" id="CAA9483361.1"/>
    </source>
</evidence>
<feature type="non-terminal residue" evidence="2">
    <location>
        <position position="287"/>
    </location>
</feature>
<protein>
    <submittedName>
        <fullName evidence="2">Oxidoreductase</fullName>
    </submittedName>
</protein>
<feature type="compositionally biased region" description="Basic residues" evidence="1">
    <location>
        <begin position="201"/>
        <end position="226"/>
    </location>
</feature>
<accession>A0A6J4S0Q4</accession>
<feature type="non-terminal residue" evidence="2">
    <location>
        <position position="1"/>
    </location>
</feature>
<sequence length="287" mass="32227">DEKRDPPRRHARPRRRPDRRPPRLRGHAPLRPGRVGRAGGPEGSRARAAPGRRAGRELYRHRRRVRARGKRARDLLRPPPLPREPRRRHEGRLHPAGAGPLEDQRQPQAPARGVRGEPPPPQARPHRPLPAPPARQPRPLREVDRGPGPAARGGEDPARRPLERDGRTTGGGTQDRPHSLRPEPLQPERPPLRGRPAGLRGGRHRLYPLAAARHRQAGAPRRRARGGPRPTQRHLPAGRHRVAAGQKRGDASDPRHLIRRAPRRERRRRGASPLRRGGENPHAPEAV</sequence>
<dbReference type="AlphaFoldDB" id="A0A6J4S0Q4"/>
<reference evidence="2" key="1">
    <citation type="submission" date="2020-02" db="EMBL/GenBank/DDBJ databases">
        <authorList>
            <person name="Meier V. D."/>
        </authorList>
    </citation>
    <scope>NUCLEOTIDE SEQUENCE</scope>
    <source>
        <strain evidence="2">AVDCRST_MAG12</strain>
    </source>
</reference>
<feature type="compositionally biased region" description="Basic residues" evidence="1">
    <location>
        <begin position="59"/>
        <end position="71"/>
    </location>
</feature>
<organism evidence="2">
    <name type="scientific">uncultured Rubrobacteraceae bacterium</name>
    <dbReference type="NCBI Taxonomy" id="349277"/>
    <lineage>
        <taxon>Bacteria</taxon>
        <taxon>Bacillati</taxon>
        <taxon>Actinomycetota</taxon>
        <taxon>Rubrobacteria</taxon>
        <taxon>Rubrobacterales</taxon>
        <taxon>Rubrobacteraceae</taxon>
        <taxon>environmental samples</taxon>
    </lineage>
</organism>